<name>A0A8I0GAY5_9ACTO</name>
<evidence type="ECO:0000256" key="1">
    <source>
        <dbReference type="ARBA" id="ARBA00001946"/>
    </source>
</evidence>
<comment type="catalytic activity">
    <reaction evidence="14">
        <text>chorismate + L-glutamine = anthranilate + pyruvate + L-glutamate + H(+)</text>
        <dbReference type="Rhea" id="RHEA:21732"/>
        <dbReference type="ChEBI" id="CHEBI:15361"/>
        <dbReference type="ChEBI" id="CHEBI:15378"/>
        <dbReference type="ChEBI" id="CHEBI:16567"/>
        <dbReference type="ChEBI" id="CHEBI:29748"/>
        <dbReference type="ChEBI" id="CHEBI:29985"/>
        <dbReference type="ChEBI" id="CHEBI:58359"/>
        <dbReference type="EC" id="4.1.3.27"/>
    </reaction>
</comment>
<evidence type="ECO:0000256" key="5">
    <source>
        <dbReference type="ARBA" id="ARBA00012266"/>
    </source>
</evidence>
<keyword evidence="11" id="KW-0057">Aromatic amino acid biosynthesis</keyword>
<keyword evidence="8" id="KW-0479">Metal-binding</keyword>
<comment type="function">
    <text evidence="13">Part of a heterotetrameric complex that catalyzes the two-step biosynthesis of anthranilate, an intermediate in the biosynthesis of L-tryptophan. In the first step, the glutamine-binding beta subunit (TrpG) of anthranilate synthase (AS) provides the glutamine amidotransferase activity which generates ammonia as a substrate that, along with chorismate, is used in the second step, catalyzed by the large alpha subunit of AS (TrpE) to produce anthranilate. In the absence of TrpG, TrpE can synthesize anthranilate directly from chorismate and high concentrations of ammonia.</text>
</comment>
<dbReference type="AlphaFoldDB" id="A0A8I0GAY5"/>
<feature type="domain" description="Anthranilate synthase component I N-terminal" evidence="16">
    <location>
        <begin position="37"/>
        <end position="175"/>
    </location>
</feature>
<dbReference type="InterPro" id="IPR015890">
    <property type="entry name" value="Chorismate_C"/>
</dbReference>
<comment type="subunit">
    <text evidence="4">Heterotetramer consisting of two non-identical subunits: a beta subunit (TrpG) and a large alpha subunit (TrpE).</text>
</comment>
<feature type="domain" description="Chorismate-utilising enzyme C-terminal" evidence="15">
    <location>
        <begin position="234"/>
        <end position="491"/>
    </location>
</feature>
<evidence type="ECO:0000256" key="2">
    <source>
        <dbReference type="ARBA" id="ARBA00004873"/>
    </source>
</evidence>
<comment type="pathway">
    <text evidence="2">Amino-acid biosynthesis; L-tryptophan biosynthesis; L-tryptophan from chorismate: step 1/5.</text>
</comment>
<dbReference type="GO" id="GO:0046872">
    <property type="term" value="F:metal ion binding"/>
    <property type="evidence" value="ECO:0007669"/>
    <property type="project" value="UniProtKB-KW"/>
</dbReference>
<dbReference type="PANTHER" id="PTHR11236:SF46">
    <property type="entry name" value="ANTHRANILATE SYNTHASE COMPONENT 1"/>
    <property type="match status" value="1"/>
</dbReference>
<evidence type="ECO:0000313" key="18">
    <source>
        <dbReference type="Proteomes" id="UP000627538"/>
    </source>
</evidence>
<keyword evidence="18" id="KW-1185">Reference proteome</keyword>
<dbReference type="Pfam" id="PF04715">
    <property type="entry name" value="Anth_synt_I_N"/>
    <property type="match status" value="1"/>
</dbReference>
<keyword evidence="7" id="KW-0028">Amino-acid biosynthesis</keyword>
<evidence type="ECO:0000259" key="16">
    <source>
        <dbReference type="Pfam" id="PF04715"/>
    </source>
</evidence>
<comment type="similarity">
    <text evidence="3">Belongs to the anthranilate synthase component I family.</text>
</comment>
<evidence type="ECO:0000256" key="11">
    <source>
        <dbReference type="ARBA" id="ARBA00023141"/>
    </source>
</evidence>
<dbReference type="Proteomes" id="UP000627538">
    <property type="component" value="Unassembled WGS sequence"/>
</dbReference>
<evidence type="ECO:0000259" key="15">
    <source>
        <dbReference type="Pfam" id="PF00425"/>
    </source>
</evidence>
<keyword evidence="12" id="KW-0456">Lyase</keyword>
<sequence>MIVEWGQTWPTLEEFCERGASSRVVPVVRRLLGDEASAVGIYRRVARGEAGTFLLESAEHDGTWNRWSFVGAHSAACLFARDGQAWWEGEVPAGIPTSGGLFDVIRATLDILATPAIDGLPPLTSGLIGALGWDTVAQWEPQLAATAPREVDTPDVALALASDVIAVDHVDGSVWLIANAINGNGLAEGIEDAYADAVARLDAMEERLGAPMALDVSPGASSGPLPPINQRVSREDFCAVVEACKEHVRAGDVFQVVPSQRLDVACAASALDVYRALRTINPSPYMYLLAMREGEHDFAVVGASPETLMRVRGGELTTFPIAGSRPRSGHPDVDRARARDLLADEKERSEHLMLVDLARNDLSKVCEPESVSVSGFMEILSFSHIMHITSTVSGRVRPDVDAIDCLAATFPAGTLSGAPKPKAIELINRYEPARRGLYGGVVGHITFSGEADLAIAIRTAVLADSRAWVQAGAGIVADSDPRTEYEETMTKASASLRAAQVAHSWRVDADEASA</sequence>
<dbReference type="Pfam" id="PF00425">
    <property type="entry name" value="Chorismate_bind"/>
    <property type="match status" value="1"/>
</dbReference>
<evidence type="ECO:0000256" key="7">
    <source>
        <dbReference type="ARBA" id="ARBA00022605"/>
    </source>
</evidence>
<dbReference type="GO" id="GO:0000162">
    <property type="term" value="P:L-tryptophan biosynthetic process"/>
    <property type="evidence" value="ECO:0007669"/>
    <property type="project" value="UniProtKB-KW"/>
</dbReference>
<dbReference type="Gene3D" id="3.60.120.10">
    <property type="entry name" value="Anthranilate synthase"/>
    <property type="match status" value="1"/>
</dbReference>
<organism evidence="17 18">
    <name type="scientific">Nanchangia anserum</name>
    <dbReference type="NCBI Taxonomy" id="2692125"/>
    <lineage>
        <taxon>Bacteria</taxon>
        <taxon>Bacillati</taxon>
        <taxon>Actinomycetota</taxon>
        <taxon>Actinomycetes</taxon>
        <taxon>Actinomycetales</taxon>
        <taxon>Actinomycetaceae</taxon>
        <taxon>Nanchangia</taxon>
    </lineage>
</organism>
<evidence type="ECO:0000256" key="8">
    <source>
        <dbReference type="ARBA" id="ARBA00022723"/>
    </source>
</evidence>
<protein>
    <recommendedName>
        <fullName evidence="6">Anthranilate synthase component 1</fullName>
        <ecNumber evidence="5">4.1.3.27</ecNumber>
    </recommendedName>
</protein>
<dbReference type="EMBL" id="JACRUO010000001">
    <property type="protein sequence ID" value="MBD3688691.1"/>
    <property type="molecule type" value="Genomic_DNA"/>
</dbReference>
<evidence type="ECO:0000256" key="3">
    <source>
        <dbReference type="ARBA" id="ARBA00009562"/>
    </source>
</evidence>
<dbReference type="InterPro" id="IPR019999">
    <property type="entry name" value="Anth_synth_I-like"/>
</dbReference>
<dbReference type="PRINTS" id="PR00095">
    <property type="entry name" value="ANTSNTHASEI"/>
</dbReference>
<dbReference type="SUPFAM" id="SSF56322">
    <property type="entry name" value="ADC synthase"/>
    <property type="match status" value="1"/>
</dbReference>
<dbReference type="GO" id="GO:0004049">
    <property type="term" value="F:anthranilate synthase activity"/>
    <property type="evidence" value="ECO:0007669"/>
    <property type="project" value="UniProtKB-EC"/>
</dbReference>
<comment type="cofactor">
    <cofactor evidence="1">
        <name>Mg(2+)</name>
        <dbReference type="ChEBI" id="CHEBI:18420"/>
    </cofactor>
</comment>
<dbReference type="InterPro" id="IPR006805">
    <property type="entry name" value="Anth_synth_I_N"/>
</dbReference>
<reference evidence="17 18" key="1">
    <citation type="submission" date="2020-08" db="EMBL/GenBank/DDBJ databases">
        <title>Winkia gen. nov., sp. nov., isolated from faeces of the Anser albifrons in China.</title>
        <authorList>
            <person name="Liu Q."/>
        </authorList>
    </citation>
    <scope>NUCLEOTIDE SEQUENCE [LARGE SCALE GENOMIC DNA]</scope>
    <source>
        <strain evidence="17 18">C62</strain>
    </source>
</reference>
<evidence type="ECO:0000256" key="4">
    <source>
        <dbReference type="ARBA" id="ARBA00011575"/>
    </source>
</evidence>
<evidence type="ECO:0000256" key="12">
    <source>
        <dbReference type="ARBA" id="ARBA00023239"/>
    </source>
</evidence>
<keyword evidence="9" id="KW-0822">Tryptophan biosynthesis</keyword>
<gene>
    <name evidence="17" type="ORF">H8R10_00315</name>
</gene>
<evidence type="ECO:0000256" key="13">
    <source>
        <dbReference type="ARBA" id="ARBA00025634"/>
    </source>
</evidence>
<dbReference type="PANTHER" id="PTHR11236">
    <property type="entry name" value="AMINOBENZOATE/ANTHRANILATE SYNTHASE"/>
    <property type="match status" value="1"/>
</dbReference>
<comment type="caution">
    <text evidence="17">The sequence shown here is derived from an EMBL/GenBank/DDBJ whole genome shotgun (WGS) entry which is preliminary data.</text>
</comment>
<evidence type="ECO:0000256" key="9">
    <source>
        <dbReference type="ARBA" id="ARBA00022822"/>
    </source>
</evidence>
<keyword evidence="10" id="KW-0460">Magnesium</keyword>
<evidence type="ECO:0000256" key="6">
    <source>
        <dbReference type="ARBA" id="ARBA00020653"/>
    </source>
</evidence>
<dbReference type="InterPro" id="IPR005801">
    <property type="entry name" value="ADC_synthase"/>
</dbReference>
<evidence type="ECO:0000256" key="14">
    <source>
        <dbReference type="ARBA" id="ARBA00047683"/>
    </source>
</evidence>
<accession>A0A8I0GAY5</accession>
<evidence type="ECO:0000313" key="17">
    <source>
        <dbReference type="EMBL" id="MBD3688691.1"/>
    </source>
</evidence>
<dbReference type="EC" id="4.1.3.27" evidence="5"/>
<proteinExistence type="inferred from homology"/>
<evidence type="ECO:0000256" key="10">
    <source>
        <dbReference type="ARBA" id="ARBA00022842"/>
    </source>
</evidence>